<name>A0A7K1VBJ4_9NOCA</name>
<comment type="caution">
    <text evidence="3">The sequence shown here is derived from an EMBL/GenBank/DDBJ whole genome shotgun (WGS) entry which is preliminary data.</text>
</comment>
<dbReference type="AlphaFoldDB" id="A0A7K1VBJ4"/>
<evidence type="ECO:0000259" key="2">
    <source>
        <dbReference type="Pfam" id="PF02517"/>
    </source>
</evidence>
<protein>
    <submittedName>
        <fullName evidence="3">CPBP family intramembrane metalloprotease</fullName>
    </submittedName>
</protein>
<dbReference type="Pfam" id="PF02517">
    <property type="entry name" value="Rce1-like"/>
    <property type="match status" value="1"/>
</dbReference>
<dbReference type="GO" id="GO:0004175">
    <property type="term" value="F:endopeptidase activity"/>
    <property type="evidence" value="ECO:0007669"/>
    <property type="project" value="UniProtKB-ARBA"/>
</dbReference>
<reference evidence="3 4" key="1">
    <citation type="submission" date="2019-12" db="EMBL/GenBank/DDBJ databases">
        <title>Nocardia sp. nov. ET3-3 isolated from soil.</title>
        <authorList>
            <person name="Kanchanasin P."/>
            <person name="Tanasupawat S."/>
            <person name="Yuki M."/>
            <person name="Kudo T."/>
        </authorList>
    </citation>
    <scope>NUCLEOTIDE SEQUENCE [LARGE SCALE GENOMIC DNA]</scope>
    <source>
        <strain evidence="3 4">ET3-3</strain>
    </source>
</reference>
<organism evidence="3 4">
    <name type="scientific">Nocardia terrae</name>
    <dbReference type="NCBI Taxonomy" id="2675851"/>
    <lineage>
        <taxon>Bacteria</taxon>
        <taxon>Bacillati</taxon>
        <taxon>Actinomycetota</taxon>
        <taxon>Actinomycetes</taxon>
        <taxon>Mycobacteriales</taxon>
        <taxon>Nocardiaceae</taxon>
        <taxon>Nocardia</taxon>
    </lineage>
</organism>
<keyword evidence="3" id="KW-0645">Protease</keyword>
<keyword evidence="1" id="KW-1133">Transmembrane helix</keyword>
<dbReference type="Proteomes" id="UP000466794">
    <property type="component" value="Unassembled WGS sequence"/>
</dbReference>
<sequence>MSQADGERVAVVERSVAVGRRGRAVRAVVACAVVAVYVVLGFVLHLGVNAYLLLGIPFTLLFPLVLHRRPVRELWVRRASPPVDRWTPVQVDRWVWVMFAVLAVVPVRGLSRLLTDTETAWQWSEIGYSAATIGGAFALAWALRGLGRAGARRLAACLATAGLIGVSTVVGGFLLSGQGAPSPAPWASLRLGLESLLMYVPVVFVLEEVFFRGALDSYLHRDGEPGGLWSAALVSALWGLWHLPVAGVPITGGVVAGLLAFQIPVGMFLSLWWRRSGNLAVPGITHAVIDSVRNGLGV</sequence>
<dbReference type="GO" id="GO:0006508">
    <property type="term" value="P:proteolysis"/>
    <property type="evidence" value="ECO:0007669"/>
    <property type="project" value="UniProtKB-KW"/>
</dbReference>
<feature type="transmembrane region" description="Helical" evidence="1">
    <location>
        <begin position="94"/>
        <end position="114"/>
    </location>
</feature>
<evidence type="ECO:0000256" key="1">
    <source>
        <dbReference type="SAM" id="Phobius"/>
    </source>
</evidence>
<gene>
    <name evidence="3" type="ORF">GPX89_41870</name>
</gene>
<keyword evidence="1" id="KW-0812">Transmembrane</keyword>
<feature type="transmembrane region" description="Helical" evidence="1">
    <location>
        <begin position="50"/>
        <end position="67"/>
    </location>
</feature>
<feature type="transmembrane region" description="Helical" evidence="1">
    <location>
        <begin position="155"/>
        <end position="176"/>
    </location>
</feature>
<keyword evidence="4" id="KW-1185">Reference proteome</keyword>
<feature type="transmembrane region" description="Helical" evidence="1">
    <location>
        <begin position="250"/>
        <end position="273"/>
    </location>
</feature>
<feature type="transmembrane region" description="Helical" evidence="1">
    <location>
        <begin position="227"/>
        <end position="244"/>
    </location>
</feature>
<feature type="transmembrane region" description="Helical" evidence="1">
    <location>
        <begin position="126"/>
        <end position="143"/>
    </location>
</feature>
<keyword evidence="3" id="KW-0378">Hydrolase</keyword>
<evidence type="ECO:0000313" key="3">
    <source>
        <dbReference type="EMBL" id="MVU83772.1"/>
    </source>
</evidence>
<dbReference type="GO" id="GO:0080120">
    <property type="term" value="P:CAAX-box protein maturation"/>
    <property type="evidence" value="ECO:0007669"/>
    <property type="project" value="UniProtKB-ARBA"/>
</dbReference>
<dbReference type="EMBL" id="WRPP01000015">
    <property type="protein sequence ID" value="MVU83772.1"/>
    <property type="molecule type" value="Genomic_DNA"/>
</dbReference>
<dbReference type="GO" id="GO:0008237">
    <property type="term" value="F:metallopeptidase activity"/>
    <property type="evidence" value="ECO:0007669"/>
    <property type="project" value="UniProtKB-KW"/>
</dbReference>
<keyword evidence="1" id="KW-0472">Membrane</keyword>
<feature type="transmembrane region" description="Helical" evidence="1">
    <location>
        <begin position="196"/>
        <end position="215"/>
    </location>
</feature>
<feature type="transmembrane region" description="Helical" evidence="1">
    <location>
        <begin position="24"/>
        <end position="44"/>
    </location>
</feature>
<dbReference type="InterPro" id="IPR003675">
    <property type="entry name" value="Rce1/LyrA-like_dom"/>
</dbReference>
<proteinExistence type="predicted"/>
<accession>A0A7K1VBJ4</accession>
<evidence type="ECO:0000313" key="4">
    <source>
        <dbReference type="Proteomes" id="UP000466794"/>
    </source>
</evidence>
<feature type="domain" description="CAAX prenyl protease 2/Lysostaphin resistance protein A-like" evidence="2">
    <location>
        <begin position="196"/>
        <end position="291"/>
    </location>
</feature>
<dbReference type="RefSeq" id="WP_157393344.1">
    <property type="nucleotide sequence ID" value="NZ_WRPP01000015.1"/>
</dbReference>
<keyword evidence="3" id="KW-0482">Metalloprotease</keyword>